<evidence type="ECO:0000313" key="2">
    <source>
        <dbReference type="Proteomes" id="UP001159405"/>
    </source>
</evidence>
<proteinExistence type="predicted"/>
<protein>
    <submittedName>
        <fullName evidence="1">Uncharacterized protein</fullName>
    </submittedName>
</protein>
<dbReference type="Proteomes" id="UP001159405">
    <property type="component" value="Unassembled WGS sequence"/>
</dbReference>
<accession>A0ABN8Q349</accession>
<feature type="non-terminal residue" evidence="1">
    <location>
        <position position="154"/>
    </location>
</feature>
<organism evidence="1 2">
    <name type="scientific">Porites lobata</name>
    <dbReference type="NCBI Taxonomy" id="104759"/>
    <lineage>
        <taxon>Eukaryota</taxon>
        <taxon>Metazoa</taxon>
        <taxon>Cnidaria</taxon>
        <taxon>Anthozoa</taxon>
        <taxon>Hexacorallia</taxon>
        <taxon>Scleractinia</taxon>
        <taxon>Fungiina</taxon>
        <taxon>Poritidae</taxon>
        <taxon>Porites</taxon>
    </lineage>
</organism>
<gene>
    <name evidence="1" type="ORF">PLOB_00001642</name>
</gene>
<sequence>MARQRNQAVFVFFVIMVLFAVSFVFSFPRESRYGLIPRRVLTRERFQERFPWKLKRMLSGDCKDKRPDCKDVIQGDDPRYLCRKHKGECDEYCGECAAACKDIEPTYRCFKARMNGDQCRDRKWKDGCELTCCNCDKMFRYYSNGNYLFLLVNK</sequence>
<name>A0ABN8Q349_9CNID</name>
<evidence type="ECO:0000313" key="1">
    <source>
        <dbReference type="EMBL" id="CAH3156073.1"/>
    </source>
</evidence>
<keyword evidence="2" id="KW-1185">Reference proteome</keyword>
<reference evidence="1 2" key="1">
    <citation type="submission" date="2022-05" db="EMBL/GenBank/DDBJ databases">
        <authorList>
            <consortium name="Genoscope - CEA"/>
            <person name="William W."/>
        </authorList>
    </citation>
    <scope>NUCLEOTIDE SEQUENCE [LARGE SCALE GENOMIC DNA]</scope>
</reference>
<dbReference type="EMBL" id="CALNXK010000103">
    <property type="protein sequence ID" value="CAH3156073.1"/>
    <property type="molecule type" value="Genomic_DNA"/>
</dbReference>
<comment type="caution">
    <text evidence="1">The sequence shown here is derived from an EMBL/GenBank/DDBJ whole genome shotgun (WGS) entry which is preliminary data.</text>
</comment>